<feature type="compositionally biased region" description="Polar residues" evidence="1">
    <location>
        <begin position="11"/>
        <end position="24"/>
    </location>
</feature>
<accession>A0A9P6NHW0</accession>
<evidence type="ECO:0000313" key="3">
    <source>
        <dbReference type="Proteomes" id="UP000886653"/>
    </source>
</evidence>
<comment type="caution">
    <text evidence="2">The sequence shown here is derived from an EMBL/GenBank/DDBJ whole genome shotgun (WGS) entry which is preliminary data.</text>
</comment>
<name>A0A9P6NHW0_9BASI</name>
<evidence type="ECO:0000313" key="2">
    <source>
        <dbReference type="EMBL" id="KAG0143896.1"/>
    </source>
</evidence>
<feature type="compositionally biased region" description="Basic and acidic residues" evidence="1">
    <location>
        <begin position="1"/>
        <end position="10"/>
    </location>
</feature>
<evidence type="ECO:0000256" key="1">
    <source>
        <dbReference type="SAM" id="MobiDB-lite"/>
    </source>
</evidence>
<gene>
    <name evidence="2" type="ORF">CROQUDRAFT_95756</name>
</gene>
<dbReference type="AlphaFoldDB" id="A0A9P6NHW0"/>
<keyword evidence="3" id="KW-1185">Reference proteome</keyword>
<dbReference type="Proteomes" id="UP000886653">
    <property type="component" value="Unassembled WGS sequence"/>
</dbReference>
<reference evidence="2" key="1">
    <citation type="submission" date="2013-11" db="EMBL/GenBank/DDBJ databases">
        <title>Genome sequence of the fusiform rust pathogen reveals effectors for host alternation and coevolution with pine.</title>
        <authorList>
            <consortium name="DOE Joint Genome Institute"/>
            <person name="Smith K."/>
            <person name="Pendleton A."/>
            <person name="Kubisiak T."/>
            <person name="Anderson C."/>
            <person name="Salamov A."/>
            <person name="Aerts A."/>
            <person name="Riley R."/>
            <person name="Clum A."/>
            <person name="Lindquist E."/>
            <person name="Ence D."/>
            <person name="Campbell M."/>
            <person name="Kronenberg Z."/>
            <person name="Feau N."/>
            <person name="Dhillon B."/>
            <person name="Hamelin R."/>
            <person name="Burleigh J."/>
            <person name="Smith J."/>
            <person name="Yandell M."/>
            <person name="Nelson C."/>
            <person name="Grigoriev I."/>
            <person name="Davis J."/>
        </authorList>
    </citation>
    <scope>NUCLEOTIDE SEQUENCE</scope>
    <source>
        <strain evidence="2">G11</strain>
    </source>
</reference>
<protein>
    <submittedName>
        <fullName evidence="2">Uncharacterized protein</fullName>
    </submittedName>
</protein>
<feature type="region of interest" description="Disordered" evidence="1">
    <location>
        <begin position="1"/>
        <end position="24"/>
    </location>
</feature>
<dbReference type="EMBL" id="MU167308">
    <property type="protein sequence ID" value="KAG0143896.1"/>
    <property type="molecule type" value="Genomic_DNA"/>
</dbReference>
<sequence>MNNFETKHITEANSNSRSTGSEASLSRRLFRNDLGDYRSAISFIAGKTNRNTLPWDLMLQIRTKRSKKSDALAQALDMFNTRVDTARILDYNLDHLKQAYDPNLSLNPYEADRGQIDSALERIKW</sequence>
<proteinExistence type="predicted"/>
<organism evidence="2 3">
    <name type="scientific">Cronartium quercuum f. sp. fusiforme G11</name>
    <dbReference type="NCBI Taxonomy" id="708437"/>
    <lineage>
        <taxon>Eukaryota</taxon>
        <taxon>Fungi</taxon>
        <taxon>Dikarya</taxon>
        <taxon>Basidiomycota</taxon>
        <taxon>Pucciniomycotina</taxon>
        <taxon>Pucciniomycetes</taxon>
        <taxon>Pucciniales</taxon>
        <taxon>Coleosporiaceae</taxon>
        <taxon>Cronartium</taxon>
    </lineage>
</organism>